<sequence length="62" mass="6722">MRSTAFIFLGFLLAALLVISSAFEWKRMKELMGSMNLNTIAEGDVVAMADAGHVAPGLRLTH</sequence>
<protein>
    <recommendedName>
        <fullName evidence="4">Transmembrane protein</fullName>
    </recommendedName>
</protein>
<evidence type="ECO:0000256" key="1">
    <source>
        <dbReference type="SAM" id="SignalP"/>
    </source>
</evidence>
<name>A0A2P5BI49_PARAD</name>
<feature type="chain" id="PRO_5015171580" description="Transmembrane protein" evidence="1">
    <location>
        <begin position="23"/>
        <end position="62"/>
    </location>
</feature>
<evidence type="ECO:0000313" key="3">
    <source>
        <dbReference type="Proteomes" id="UP000237105"/>
    </source>
</evidence>
<feature type="signal peptide" evidence="1">
    <location>
        <begin position="1"/>
        <end position="22"/>
    </location>
</feature>
<dbReference type="AlphaFoldDB" id="A0A2P5BI49"/>
<dbReference type="Proteomes" id="UP000237105">
    <property type="component" value="Unassembled WGS sequence"/>
</dbReference>
<evidence type="ECO:0000313" key="2">
    <source>
        <dbReference type="EMBL" id="PON48479.1"/>
    </source>
</evidence>
<dbReference type="EMBL" id="JXTB01000276">
    <property type="protein sequence ID" value="PON48479.1"/>
    <property type="molecule type" value="Genomic_DNA"/>
</dbReference>
<proteinExistence type="predicted"/>
<dbReference type="OrthoDB" id="10343043at2759"/>
<keyword evidence="3" id="KW-1185">Reference proteome</keyword>
<accession>A0A2P5BI49</accession>
<comment type="caution">
    <text evidence="2">The sequence shown here is derived from an EMBL/GenBank/DDBJ whole genome shotgun (WGS) entry which is preliminary data.</text>
</comment>
<organism evidence="2 3">
    <name type="scientific">Parasponia andersonii</name>
    <name type="common">Sponia andersonii</name>
    <dbReference type="NCBI Taxonomy" id="3476"/>
    <lineage>
        <taxon>Eukaryota</taxon>
        <taxon>Viridiplantae</taxon>
        <taxon>Streptophyta</taxon>
        <taxon>Embryophyta</taxon>
        <taxon>Tracheophyta</taxon>
        <taxon>Spermatophyta</taxon>
        <taxon>Magnoliopsida</taxon>
        <taxon>eudicotyledons</taxon>
        <taxon>Gunneridae</taxon>
        <taxon>Pentapetalae</taxon>
        <taxon>rosids</taxon>
        <taxon>fabids</taxon>
        <taxon>Rosales</taxon>
        <taxon>Cannabaceae</taxon>
        <taxon>Parasponia</taxon>
    </lineage>
</organism>
<evidence type="ECO:0008006" key="4">
    <source>
        <dbReference type="Google" id="ProtNLM"/>
    </source>
</evidence>
<reference evidence="3" key="1">
    <citation type="submission" date="2016-06" db="EMBL/GenBank/DDBJ databases">
        <title>Parallel loss of symbiosis genes in relatives of nitrogen-fixing non-legume Parasponia.</title>
        <authorList>
            <person name="Van Velzen R."/>
            <person name="Holmer R."/>
            <person name="Bu F."/>
            <person name="Rutten L."/>
            <person name="Van Zeijl A."/>
            <person name="Liu W."/>
            <person name="Santuari L."/>
            <person name="Cao Q."/>
            <person name="Sharma T."/>
            <person name="Shen D."/>
            <person name="Roswanjaya Y."/>
            <person name="Wardhani T."/>
            <person name="Kalhor M.S."/>
            <person name="Jansen J."/>
            <person name="Van den Hoogen J."/>
            <person name="Gungor B."/>
            <person name="Hartog M."/>
            <person name="Hontelez J."/>
            <person name="Verver J."/>
            <person name="Yang W.-C."/>
            <person name="Schijlen E."/>
            <person name="Repin R."/>
            <person name="Schilthuizen M."/>
            <person name="Schranz E."/>
            <person name="Heidstra R."/>
            <person name="Miyata K."/>
            <person name="Fedorova E."/>
            <person name="Kohlen W."/>
            <person name="Bisseling T."/>
            <person name="Smit S."/>
            <person name="Geurts R."/>
        </authorList>
    </citation>
    <scope>NUCLEOTIDE SEQUENCE [LARGE SCALE GENOMIC DNA]</scope>
    <source>
        <strain evidence="3">cv. WU1-14</strain>
    </source>
</reference>
<keyword evidence="1" id="KW-0732">Signal</keyword>
<gene>
    <name evidence="2" type="ORF">PanWU01x14_236740</name>
</gene>